<evidence type="ECO:0000313" key="2">
    <source>
        <dbReference type="Proteomes" id="UP000009183"/>
    </source>
</evidence>
<dbReference type="PaxDb" id="29760-VIT_11s0065g00070.t01"/>
<gene>
    <name evidence="1" type="ordered locus">VIT_11s0065g00070</name>
</gene>
<protein>
    <submittedName>
        <fullName evidence="1">Uncharacterized protein</fullName>
    </submittedName>
</protein>
<dbReference type="eggNOG" id="ENOG502SSXP">
    <property type="taxonomic scope" value="Eukaryota"/>
</dbReference>
<sequence>MYESSSVEPLVHELKSKANFGKSLWFRICLFPGRLESKHCIICDIAGFCDTSFQSFLKLAAIIHMKNPFDEPSNSCIQIQLLTSGQHSLSIFLSTSPGCFLGLLSLTYGISISDSSVPFFCALSFSLWSSGKETFIFLCTSSSSATIAYCSMTSYFLVTGGTRLVLVMLAPHSGLSVTEYKPSSAVNIHLLLTLQHRLPNRNTSLSVSEAVPSLPLLPPSEDLSRSSHESLTESINFLFNLDKRLLISPSDAFCQRSNPKGYSYQP</sequence>
<organism evidence="1 2">
    <name type="scientific">Vitis vinifera</name>
    <name type="common">Grape</name>
    <dbReference type="NCBI Taxonomy" id="29760"/>
    <lineage>
        <taxon>Eukaryota</taxon>
        <taxon>Viridiplantae</taxon>
        <taxon>Streptophyta</taxon>
        <taxon>Embryophyta</taxon>
        <taxon>Tracheophyta</taxon>
        <taxon>Spermatophyta</taxon>
        <taxon>Magnoliopsida</taxon>
        <taxon>eudicotyledons</taxon>
        <taxon>Gunneridae</taxon>
        <taxon>Pentapetalae</taxon>
        <taxon>rosids</taxon>
        <taxon>Vitales</taxon>
        <taxon>Vitaceae</taxon>
        <taxon>Viteae</taxon>
        <taxon>Vitis</taxon>
    </lineage>
</organism>
<dbReference type="EMBL" id="FN595502">
    <property type="protein sequence ID" value="CBI24042.3"/>
    <property type="molecule type" value="Genomic_DNA"/>
</dbReference>
<dbReference type="InParanoid" id="D7T0L3"/>
<dbReference type="AlphaFoldDB" id="D7T0L3"/>
<proteinExistence type="predicted"/>
<name>D7T0L3_VITVI</name>
<reference evidence="2" key="1">
    <citation type="journal article" date="2007" name="Nature">
        <title>The grapevine genome sequence suggests ancestral hexaploidization in major angiosperm phyla.</title>
        <authorList>
            <consortium name="The French-Italian Public Consortium for Grapevine Genome Characterization."/>
            <person name="Jaillon O."/>
            <person name="Aury J.-M."/>
            <person name="Noel B."/>
            <person name="Policriti A."/>
            <person name="Clepet C."/>
            <person name="Casagrande A."/>
            <person name="Choisne N."/>
            <person name="Aubourg S."/>
            <person name="Vitulo N."/>
            <person name="Jubin C."/>
            <person name="Vezzi A."/>
            <person name="Legeai F."/>
            <person name="Hugueney P."/>
            <person name="Dasilva C."/>
            <person name="Horner D."/>
            <person name="Mica E."/>
            <person name="Jublot D."/>
            <person name="Poulain J."/>
            <person name="Bruyere C."/>
            <person name="Billault A."/>
            <person name="Segurens B."/>
            <person name="Gouyvenoux M."/>
            <person name="Ugarte E."/>
            <person name="Cattonaro F."/>
            <person name="Anthouard V."/>
            <person name="Vico V."/>
            <person name="Del Fabbro C."/>
            <person name="Alaux M."/>
            <person name="Di Gaspero G."/>
            <person name="Dumas V."/>
            <person name="Felice N."/>
            <person name="Paillard S."/>
            <person name="Juman I."/>
            <person name="Moroldo M."/>
            <person name="Scalabrin S."/>
            <person name="Canaguier A."/>
            <person name="Le Clainche I."/>
            <person name="Malacrida G."/>
            <person name="Durand E."/>
            <person name="Pesole G."/>
            <person name="Laucou V."/>
            <person name="Chatelet P."/>
            <person name="Merdinoglu D."/>
            <person name="Delledonne M."/>
            <person name="Pezzotti M."/>
            <person name="Lecharny A."/>
            <person name="Scarpelli C."/>
            <person name="Artiguenave F."/>
            <person name="Pe M.E."/>
            <person name="Valle G."/>
            <person name="Morgante M."/>
            <person name="Caboche M."/>
            <person name="Adam-Blondon A.-F."/>
            <person name="Weissenbach J."/>
            <person name="Quetier F."/>
            <person name="Wincker P."/>
        </authorList>
    </citation>
    <scope>NUCLEOTIDE SEQUENCE [LARGE SCALE GENOMIC DNA]</scope>
    <source>
        <strain evidence="2">cv. Pinot noir / PN40024</strain>
    </source>
</reference>
<dbReference type="HOGENOM" id="CLU_1047375_0_0_1"/>
<accession>D7T0L3</accession>
<keyword evidence="2" id="KW-1185">Reference proteome</keyword>
<evidence type="ECO:0000313" key="1">
    <source>
        <dbReference type="EMBL" id="CBI24042.3"/>
    </source>
</evidence>
<dbReference type="Proteomes" id="UP000009183">
    <property type="component" value="Chromosome 11"/>
</dbReference>